<dbReference type="AlphaFoldDB" id="A0A1Q3CQM2"/>
<protein>
    <submittedName>
        <fullName evidence="1">DUF4219 domain-containing protein/UBN2 domain-containing protein</fullName>
    </submittedName>
</protein>
<name>A0A1Q3CQM2_CEPFO</name>
<dbReference type="InParanoid" id="A0A1Q3CQM2"/>
<proteinExistence type="predicted"/>
<evidence type="ECO:0000313" key="1">
    <source>
        <dbReference type="EMBL" id="GAV82432.1"/>
    </source>
</evidence>
<dbReference type="Pfam" id="PF14223">
    <property type="entry name" value="Retrotran_gag_2"/>
    <property type="match status" value="1"/>
</dbReference>
<keyword evidence="2" id="KW-1185">Reference proteome</keyword>
<reference evidence="2" key="1">
    <citation type="submission" date="2016-04" db="EMBL/GenBank/DDBJ databases">
        <title>Cephalotus genome sequencing.</title>
        <authorList>
            <person name="Fukushima K."/>
            <person name="Hasebe M."/>
            <person name="Fang X."/>
        </authorList>
    </citation>
    <scope>NUCLEOTIDE SEQUENCE [LARGE SCALE GENOMIC DNA]</scope>
    <source>
        <strain evidence="2">cv. St1</strain>
    </source>
</reference>
<dbReference type="EMBL" id="BDDD01002637">
    <property type="protein sequence ID" value="GAV82432.1"/>
    <property type="molecule type" value="Genomic_DNA"/>
</dbReference>
<gene>
    <name evidence="1" type="ORF">CFOL_v3_25884</name>
</gene>
<evidence type="ECO:0000313" key="2">
    <source>
        <dbReference type="Proteomes" id="UP000187406"/>
    </source>
</evidence>
<dbReference type="PANTHER" id="PTHR34676">
    <property type="entry name" value="DUF4219 DOMAIN-CONTAINING PROTEIN-RELATED"/>
    <property type="match status" value="1"/>
</dbReference>
<dbReference type="Proteomes" id="UP000187406">
    <property type="component" value="Unassembled WGS sequence"/>
</dbReference>
<accession>A0A1Q3CQM2</accession>
<dbReference type="OrthoDB" id="1000712at2759"/>
<comment type="caution">
    <text evidence="1">The sequence shown here is derived from an EMBL/GenBank/DDBJ whole genome shotgun (WGS) entry which is preliminary data.</text>
</comment>
<dbReference type="PANTHER" id="PTHR34676:SF8">
    <property type="entry name" value="TRANSMEMBRANE PROTEIN"/>
    <property type="match status" value="1"/>
</dbReference>
<organism evidence="1 2">
    <name type="scientific">Cephalotus follicularis</name>
    <name type="common">Albany pitcher plant</name>
    <dbReference type="NCBI Taxonomy" id="3775"/>
    <lineage>
        <taxon>Eukaryota</taxon>
        <taxon>Viridiplantae</taxon>
        <taxon>Streptophyta</taxon>
        <taxon>Embryophyta</taxon>
        <taxon>Tracheophyta</taxon>
        <taxon>Spermatophyta</taxon>
        <taxon>Magnoliopsida</taxon>
        <taxon>eudicotyledons</taxon>
        <taxon>Gunneridae</taxon>
        <taxon>Pentapetalae</taxon>
        <taxon>rosids</taxon>
        <taxon>fabids</taxon>
        <taxon>Oxalidales</taxon>
        <taxon>Cephalotaceae</taxon>
        <taxon>Cephalotus</taxon>
    </lineage>
</organism>
<sequence>MATFICGESQSLYSPPYFDGENYGYWKTRMTVFIQALNYNLWDIIMDGPNIPTTIVDCKGVQKLKNEYNIFDKKNLQLNARAMHVFYCALGPNEFNRIRSFFSAKEIWDKLESTHEGTNQVKDSRIDMLIHEYELFEMRHYESIYYMFDRFTNIINLLNYLAKSFSNNELVRKIIRSLPKSWQDKVTAIEEAKDLTKLKLEDLLGSLLTHELAIWRIEHGNEEMVVFKSLIKENSDEEEEEVSKEWKNRYDFSSHDEEVANFCMMAIEEGLNNEVYKFSHTFNEPYKFVIDFKDKWLNPD</sequence>